<dbReference type="RefSeq" id="WP_190297116.1">
    <property type="nucleotide sequence ID" value="NZ_CP061172.1"/>
</dbReference>
<dbReference type="Gene3D" id="3.40.50.300">
    <property type="entry name" value="P-loop containing nucleotide triphosphate hydrolases"/>
    <property type="match status" value="1"/>
</dbReference>
<dbReference type="InterPro" id="IPR027417">
    <property type="entry name" value="P-loop_NTPase"/>
</dbReference>
<gene>
    <name evidence="1" type="ORF">IAQ67_14935</name>
</gene>
<sequence>MQHILFIGATDKTDLLFYISKVLATAGKRVLIVDATNQQKYRYSIPHITKGNLITEYDGFDVATGFGAQNKGIHEVLQHYFKTKKEHLDSYEYILLDTDMEEFLSEVPNAPWKEIHQHVLITNCERFTIERNVEILESYVKGNDEIPFARVQYPFVDTHVKEDYLNSVLSHLRIQFDEEREFEFYYDEVNYATKVNNQFENRIYLKPLSRQAKKTLYGLIRTVTTEDNNTLKAAFKAAEKGK</sequence>
<evidence type="ECO:0000313" key="1">
    <source>
        <dbReference type="EMBL" id="QNR65209.1"/>
    </source>
</evidence>
<organism evidence="1 2">
    <name type="scientific">Paenibacillus peoriae</name>
    <dbReference type="NCBI Taxonomy" id="59893"/>
    <lineage>
        <taxon>Bacteria</taxon>
        <taxon>Bacillati</taxon>
        <taxon>Bacillota</taxon>
        <taxon>Bacilli</taxon>
        <taxon>Bacillales</taxon>
        <taxon>Paenibacillaceae</taxon>
        <taxon>Paenibacillus</taxon>
    </lineage>
</organism>
<name>A0A7H0Y2A1_9BACL</name>
<dbReference type="EMBL" id="CP061172">
    <property type="protein sequence ID" value="QNR65209.1"/>
    <property type="molecule type" value="Genomic_DNA"/>
</dbReference>
<reference evidence="1 2" key="1">
    <citation type="submission" date="2020-09" db="EMBL/GenBank/DDBJ databases">
        <title>Characterization of Paenibacillus peoriae strain ZF390 with broad-spectrum antimicrobial activity as a potential biocontrol agent.</title>
        <authorList>
            <person name="Li L."/>
            <person name="Zhao Y."/>
            <person name="Li B."/>
            <person name="Xie X."/>
        </authorList>
    </citation>
    <scope>NUCLEOTIDE SEQUENCE [LARGE SCALE GENOMIC DNA]</scope>
    <source>
        <strain evidence="1 2">ZF390</strain>
    </source>
</reference>
<evidence type="ECO:0000313" key="2">
    <source>
        <dbReference type="Proteomes" id="UP000516384"/>
    </source>
</evidence>
<protein>
    <submittedName>
        <fullName evidence="1">Uncharacterized protein</fullName>
    </submittedName>
</protein>
<accession>A0A7H0Y2A1</accession>
<dbReference type="AlphaFoldDB" id="A0A7H0Y2A1"/>
<dbReference type="Proteomes" id="UP000516384">
    <property type="component" value="Chromosome"/>
</dbReference>
<proteinExistence type="predicted"/>